<keyword evidence="1" id="KW-1133">Transmembrane helix</keyword>
<dbReference type="Proteomes" id="UP000287124">
    <property type="component" value="Unassembled WGS sequence"/>
</dbReference>
<dbReference type="AlphaFoldDB" id="A0A430LFT9"/>
<feature type="transmembrane region" description="Helical" evidence="1">
    <location>
        <begin position="45"/>
        <end position="70"/>
    </location>
</feature>
<keyword evidence="1" id="KW-0812">Transmembrane</keyword>
<accession>A0A430LFT9</accession>
<evidence type="ECO:0000256" key="1">
    <source>
        <dbReference type="SAM" id="Phobius"/>
    </source>
</evidence>
<proteinExistence type="predicted"/>
<comment type="caution">
    <text evidence="2">The sequence shown here is derived from an EMBL/GenBank/DDBJ whole genome shotgun (WGS) entry which is preliminary data.</text>
</comment>
<feature type="transmembrane region" description="Helical" evidence="1">
    <location>
        <begin position="119"/>
        <end position="143"/>
    </location>
</feature>
<dbReference type="EMBL" id="MIKF01000215">
    <property type="protein sequence ID" value="RTE74585.1"/>
    <property type="molecule type" value="Genomic_DNA"/>
</dbReference>
<name>A0A430LFT9_9HYPO</name>
<keyword evidence="1" id="KW-0472">Membrane</keyword>
<gene>
    <name evidence="2" type="ORF">BHE90_010967</name>
</gene>
<sequence length="161" mass="17613">MSLETFIICFNLFLVMLASSSFPKTSRYLLSLTVMWFYSTMGGAAYFSEILSSIGSAIGSVIVDLVFLLYDATPNSHQDTNIDTATPQNTSIMAIHFQLFDTAAAYDMVPTARVLAAHFVNICIMTVLLAAFSFGMLLVLSALTLELNLLGVSLCPMPSWR</sequence>
<keyword evidence="3" id="KW-1185">Reference proteome</keyword>
<evidence type="ECO:0000313" key="3">
    <source>
        <dbReference type="Proteomes" id="UP000287124"/>
    </source>
</evidence>
<organism evidence="2 3">
    <name type="scientific">Fusarium euwallaceae</name>
    <dbReference type="NCBI Taxonomy" id="1147111"/>
    <lineage>
        <taxon>Eukaryota</taxon>
        <taxon>Fungi</taxon>
        <taxon>Dikarya</taxon>
        <taxon>Ascomycota</taxon>
        <taxon>Pezizomycotina</taxon>
        <taxon>Sordariomycetes</taxon>
        <taxon>Hypocreomycetidae</taxon>
        <taxon>Hypocreales</taxon>
        <taxon>Nectriaceae</taxon>
        <taxon>Fusarium</taxon>
        <taxon>Fusarium solani species complex</taxon>
    </lineage>
</organism>
<protein>
    <submittedName>
        <fullName evidence="2">Uncharacterized protein</fullName>
    </submittedName>
</protein>
<reference evidence="2 3" key="1">
    <citation type="submission" date="2017-06" db="EMBL/GenBank/DDBJ databases">
        <title>Comparative genomic analysis of Ambrosia Fusariam Clade fungi.</title>
        <authorList>
            <person name="Stajich J.E."/>
            <person name="Carrillo J."/>
            <person name="Kijimoto T."/>
            <person name="Eskalen A."/>
            <person name="O'Donnell K."/>
            <person name="Kasson M."/>
        </authorList>
    </citation>
    <scope>NUCLEOTIDE SEQUENCE [LARGE SCALE GENOMIC DNA]</scope>
    <source>
        <strain evidence="2 3">UCR1854</strain>
    </source>
</reference>
<evidence type="ECO:0000313" key="2">
    <source>
        <dbReference type="EMBL" id="RTE74585.1"/>
    </source>
</evidence>